<name>A0ACC7NB83_9BURK</name>
<keyword evidence="2" id="KW-1185">Reference proteome</keyword>
<reference evidence="1 2" key="1">
    <citation type="journal article" date="2024" name="Chem. Sci.">
        <title>Discovery of megapolipeptins by genome mining of a Burkholderiales bacteria collection.</title>
        <authorList>
            <person name="Paulo B.S."/>
            <person name="Recchia M.J.J."/>
            <person name="Lee S."/>
            <person name="Fergusson C.H."/>
            <person name="Romanowski S.B."/>
            <person name="Hernandez A."/>
            <person name="Krull N."/>
            <person name="Liu D.Y."/>
            <person name="Cavanagh H."/>
            <person name="Bos A."/>
            <person name="Gray C.A."/>
            <person name="Murphy B.T."/>
            <person name="Linington R.G."/>
            <person name="Eustaquio A.S."/>
        </authorList>
    </citation>
    <scope>NUCLEOTIDE SEQUENCE [LARGE SCALE GENOMIC DNA]</scope>
    <source>
        <strain evidence="1 2">RL18-126-BIB-B</strain>
    </source>
</reference>
<comment type="caution">
    <text evidence="1">The sequence shown here is derived from an EMBL/GenBank/DDBJ whole genome shotgun (WGS) entry which is preliminary data.</text>
</comment>
<evidence type="ECO:0000313" key="1">
    <source>
        <dbReference type="EMBL" id="MFM0104511.1"/>
    </source>
</evidence>
<accession>A0ACC7NB83</accession>
<sequence length="96" mass="9835">MALLELETIMKWIVATVGIFSLIAGTSGVAQTDKSTATPDDQGTKNTHPGTDSQSMGRAADVGSPKPGSGTLMQQRESGMSPQGAPGAKTTGKMKQ</sequence>
<protein>
    <submittedName>
        <fullName evidence="1">Uncharacterized protein</fullName>
    </submittedName>
</protein>
<dbReference type="EMBL" id="JAQQDW010000023">
    <property type="protein sequence ID" value="MFM0104511.1"/>
    <property type="molecule type" value="Genomic_DNA"/>
</dbReference>
<dbReference type="Proteomes" id="UP001629235">
    <property type="component" value="Unassembled WGS sequence"/>
</dbReference>
<gene>
    <name evidence="1" type="ORF">PQR01_13725</name>
</gene>
<organism evidence="1 2">
    <name type="scientific">Paraburkholderia rhynchosiae</name>
    <dbReference type="NCBI Taxonomy" id="487049"/>
    <lineage>
        <taxon>Bacteria</taxon>
        <taxon>Pseudomonadati</taxon>
        <taxon>Pseudomonadota</taxon>
        <taxon>Betaproteobacteria</taxon>
        <taxon>Burkholderiales</taxon>
        <taxon>Burkholderiaceae</taxon>
        <taxon>Paraburkholderia</taxon>
    </lineage>
</organism>
<proteinExistence type="predicted"/>
<evidence type="ECO:0000313" key="2">
    <source>
        <dbReference type="Proteomes" id="UP001629235"/>
    </source>
</evidence>